<comment type="caution">
    <text evidence="4">The sequence shown here is derived from an EMBL/GenBank/DDBJ whole genome shotgun (WGS) entry which is preliminary data.</text>
</comment>
<feature type="compositionally biased region" description="Low complexity" evidence="2">
    <location>
        <begin position="39"/>
        <end position="62"/>
    </location>
</feature>
<keyword evidence="1" id="KW-0732">Signal</keyword>
<protein>
    <submittedName>
        <fullName evidence="4">BMP family ABC transporter substrate-binding protein</fullName>
    </submittedName>
</protein>
<dbReference type="InterPro" id="IPR006311">
    <property type="entry name" value="TAT_signal"/>
</dbReference>
<evidence type="ECO:0000256" key="2">
    <source>
        <dbReference type="SAM" id="MobiDB-lite"/>
    </source>
</evidence>
<dbReference type="PROSITE" id="PS51318">
    <property type="entry name" value="TAT"/>
    <property type="match status" value="1"/>
</dbReference>
<dbReference type="InterPro" id="IPR052910">
    <property type="entry name" value="ABC-Purine-Binding"/>
</dbReference>
<dbReference type="PANTHER" id="PTHR43208">
    <property type="entry name" value="ABC TRANSPORTER SUBSTRATE-BINDING PROTEIN"/>
    <property type="match status" value="1"/>
</dbReference>
<dbReference type="Gene3D" id="3.40.50.2300">
    <property type="match status" value="2"/>
</dbReference>
<organism evidence="4 5">
    <name type="scientific">Halobellus rubicundus</name>
    <dbReference type="NCBI Taxonomy" id="2996466"/>
    <lineage>
        <taxon>Archaea</taxon>
        <taxon>Methanobacteriati</taxon>
        <taxon>Methanobacteriota</taxon>
        <taxon>Stenosarchaea group</taxon>
        <taxon>Halobacteria</taxon>
        <taxon>Halobacteriales</taxon>
        <taxon>Haloferacaceae</taxon>
        <taxon>Halobellus</taxon>
    </lineage>
</organism>
<dbReference type="CDD" id="cd19963">
    <property type="entry name" value="PBP1_BMP-like"/>
    <property type="match status" value="1"/>
</dbReference>
<dbReference type="AlphaFoldDB" id="A0ABD5MHW9"/>
<evidence type="ECO:0000313" key="4">
    <source>
        <dbReference type="EMBL" id="MFA1612543.1"/>
    </source>
</evidence>
<dbReference type="Proteomes" id="UP001570511">
    <property type="component" value="Unassembled WGS sequence"/>
</dbReference>
<feature type="domain" description="ABC transporter substrate-binding protein PnrA-like" evidence="3">
    <location>
        <begin position="64"/>
        <end position="339"/>
    </location>
</feature>
<proteinExistence type="predicted"/>
<keyword evidence="5" id="KW-1185">Reference proteome</keyword>
<name>A0ABD5MHW9_9EURY</name>
<evidence type="ECO:0000256" key="1">
    <source>
        <dbReference type="ARBA" id="ARBA00022729"/>
    </source>
</evidence>
<evidence type="ECO:0000259" key="3">
    <source>
        <dbReference type="Pfam" id="PF02608"/>
    </source>
</evidence>
<sequence>MLMSKQILTRRDALKAAGGTAGILGLAGCSGGSDGGSGDATESSGSTETSGSTGTTTSSSGEEVNAAFIYQAEVGDVGWDRAHEDARQIVTEEYDWLNTEFSEAVAPGDVQRVIEQYISSGMDVIFGTTFGYMDPMANMAPEYPDTIFEHCSGFRTEENMGRYYGRLYQARYLCGVAAGLLTETNQLGYVAAFPIPELIRQINAFVEGARSVNPDVTAEVRWTNAWVDPPAVTQAVNALTSNGADVINNHQTTTAATQTAAENEAWAFTYTTSMAEAGGDYYGNSAVFNWEEFYAPTLEAIHEGSWESDAYWDGLDAGVVGLGDWGPQVPDDVISEVETVQEELESGDRTVWQDTEFEGESDSFLFSEMQSYVEGVNGEVPSS</sequence>
<dbReference type="PANTHER" id="PTHR43208:SF1">
    <property type="entry name" value="ABC TRANSPORTER SUBSTRATE-BINDING PROTEIN"/>
    <property type="match status" value="1"/>
</dbReference>
<reference evidence="4 5" key="1">
    <citation type="submission" date="2024-08" db="EMBL/GenBank/DDBJ databases">
        <title>Halobellus sp. MBLA0158 whole genome sequence.</title>
        <authorList>
            <person name="Hwang C.Y."/>
            <person name="Cho E.-S."/>
            <person name="Seo M.-J."/>
        </authorList>
    </citation>
    <scope>NUCLEOTIDE SEQUENCE [LARGE SCALE GENOMIC DNA]</scope>
    <source>
        <strain evidence="4 5">MBLA0158</strain>
    </source>
</reference>
<evidence type="ECO:0000313" key="5">
    <source>
        <dbReference type="Proteomes" id="UP001570511"/>
    </source>
</evidence>
<feature type="region of interest" description="Disordered" evidence="2">
    <location>
        <begin position="32"/>
        <end position="62"/>
    </location>
</feature>
<dbReference type="EMBL" id="JBGNYA010000002">
    <property type="protein sequence ID" value="MFA1612543.1"/>
    <property type="molecule type" value="Genomic_DNA"/>
</dbReference>
<dbReference type="Pfam" id="PF02608">
    <property type="entry name" value="Bmp"/>
    <property type="match status" value="1"/>
</dbReference>
<gene>
    <name evidence="4" type="ORF">OS889_16285</name>
</gene>
<dbReference type="RefSeq" id="WP_372392009.1">
    <property type="nucleotide sequence ID" value="NZ_JBGNYA010000002.1"/>
</dbReference>
<dbReference type="InterPro" id="IPR003760">
    <property type="entry name" value="PnrA-like"/>
</dbReference>
<dbReference type="PROSITE" id="PS51257">
    <property type="entry name" value="PROKAR_LIPOPROTEIN"/>
    <property type="match status" value="1"/>
</dbReference>
<accession>A0ABD5MHW9</accession>